<dbReference type="Pfam" id="PF08031">
    <property type="entry name" value="BBE"/>
    <property type="match status" value="1"/>
</dbReference>
<feature type="domain" description="Berberine/berberine-like" evidence="2">
    <location>
        <begin position="2"/>
        <end position="15"/>
    </location>
</feature>
<feature type="compositionally biased region" description="Polar residues" evidence="1">
    <location>
        <begin position="7"/>
        <end position="21"/>
    </location>
</feature>
<accession>A0AA39VF66</accession>
<organism evidence="3 4">
    <name type="scientific">Acer saccharum</name>
    <name type="common">Sugar maple</name>
    <dbReference type="NCBI Taxonomy" id="4024"/>
    <lineage>
        <taxon>Eukaryota</taxon>
        <taxon>Viridiplantae</taxon>
        <taxon>Streptophyta</taxon>
        <taxon>Embryophyta</taxon>
        <taxon>Tracheophyta</taxon>
        <taxon>Spermatophyta</taxon>
        <taxon>Magnoliopsida</taxon>
        <taxon>eudicotyledons</taxon>
        <taxon>Gunneridae</taxon>
        <taxon>Pentapetalae</taxon>
        <taxon>rosids</taxon>
        <taxon>malvids</taxon>
        <taxon>Sapindales</taxon>
        <taxon>Sapindaceae</taxon>
        <taxon>Hippocastanoideae</taxon>
        <taxon>Acereae</taxon>
        <taxon>Acer</taxon>
    </lineage>
</organism>
<evidence type="ECO:0000313" key="3">
    <source>
        <dbReference type="EMBL" id="KAK0577796.1"/>
    </source>
</evidence>
<name>A0AA39VF66_ACESA</name>
<protein>
    <recommendedName>
        <fullName evidence="2">Berberine/berberine-like domain-containing protein</fullName>
    </recommendedName>
</protein>
<comment type="caution">
    <text evidence="3">The sequence shown here is derived from an EMBL/GenBank/DDBJ whole genome shotgun (WGS) entry which is preliminary data.</text>
</comment>
<reference evidence="3" key="1">
    <citation type="journal article" date="2022" name="Plant J.">
        <title>Strategies of tolerance reflected in two North American maple genomes.</title>
        <authorList>
            <person name="McEvoy S.L."/>
            <person name="Sezen U.U."/>
            <person name="Trouern-Trend A."/>
            <person name="McMahon S.M."/>
            <person name="Schaberg P.G."/>
            <person name="Yang J."/>
            <person name="Wegrzyn J.L."/>
            <person name="Swenson N.G."/>
        </authorList>
    </citation>
    <scope>NUCLEOTIDE SEQUENCE</scope>
    <source>
        <strain evidence="3">NS2018</strain>
    </source>
</reference>
<dbReference type="GO" id="GO:0050660">
    <property type="term" value="F:flavin adenine dinucleotide binding"/>
    <property type="evidence" value="ECO:0007669"/>
    <property type="project" value="InterPro"/>
</dbReference>
<evidence type="ECO:0000313" key="4">
    <source>
        <dbReference type="Proteomes" id="UP001168877"/>
    </source>
</evidence>
<reference evidence="3" key="2">
    <citation type="submission" date="2023-06" db="EMBL/GenBank/DDBJ databases">
        <authorList>
            <person name="Swenson N.G."/>
            <person name="Wegrzyn J.L."/>
            <person name="Mcevoy S.L."/>
        </authorList>
    </citation>
    <scope>NUCLEOTIDE SEQUENCE</scope>
    <source>
        <strain evidence="3">NS2018</strain>
        <tissue evidence="3">Leaf</tissue>
    </source>
</reference>
<evidence type="ECO:0000256" key="1">
    <source>
        <dbReference type="SAM" id="MobiDB-lite"/>
    </source>
</evidence>
<dbReference type="Proteomes" id="UP001168877">
    <property type="component" value="Unassembled WGS sequence"/>
</dbReference>
<dbReference type="AlphaFoldDB" id="A0AA39VF66"/>
<evidence type="ECO:0000259" key="2">
    <source>
        <dbReference type="Pfam" id="PF08031"/>
    </source>
</evidence>
<keyword evidence="4" id="KW-1185">Reference proteome</keyword>
<proteinExistence type="predicted"/>
<sequence length="102" mass="11628">MVDPNNFFRNEQSIPTLPTADSVSGVTSTTTSTWKLIGRACYIYIESFRLFRKDPTIIWSPVGGNKVALTLAEEALKLVEDNFWIEDFPQNVREEVETNMLI</sequence>
<gene>
    <name evidence="3" type="ORF">LWI29_000262</name>
</gene>
<feature type="region of interest" description="Disordered" evidence="1">
    <location>
        <begin position="1"/>
        <end position="26"/>
    </location>
</feature>
<dbReference type="GO" id="GO:0016491">
    <property type="term" value="F:oxidoreductase activity"/>
    <property type="evidence" value="ECO:0007669"/>
    <property type="project" value="InterPro"/>
</dbReference>
<dbReference type="InterPro" id="IPR012951">
    <property type="entry name" value="BBE"/>
</dbReference>
<dbReference type="EMBL" id="JAUESC010000385">
    <property type="protein sequence ID" value="KAK0577796.1"/>
    <property type="molecule type" value="Genomic_DNA"/>
</dbReference>